<feature type="chain" id="PRO_5016315306" description="Secreted protein" evidence="1">
    <location>
        <begin position="29"/>
        <end position="126"/>
    </location>
</feature>
<dbReference type="EMBL" id="QGTL01000002">
    <property type="protein sequence ID" value="PWV79588.1"/>
    <property type="molecule type" value="Genomic_DNA"/>
</dbReference>
<evidence type="ECO:0000313" key="2">
    <source>
        <dbReference type="EMBL" id="PWV79588.1"/>
    </source>
</evidence>
<keyword evidence="3" id="KW-1185">Reference proteome</keyword>
<dbReference type="AlphaFoldDB" id="A0A317P038"/>
<evidence type="ECO:0000313" key="3">
    <source>
        <dbReference type="Proteomes" id="UP000246410"/>
    </source>
</evidence>
<dbReference type="Proteomes" id="UP000246410">
    <property type="component" value="Unassembled WGS sequence"/>
</dbReference>
<name>A0A317P038_9NOCA</name>
<gene>
    <name evidence="2" type="ORF">DFR69_102653</name>
</gene>
<sequence length="126" mass="12787">MTSRAIRAALLAGTACTAMILAAPTAAAVELAPGVRCDGAECVNDNDEAYVVYGQVTCSVLTTPPWTDLSQPAPPPTPTVQYQGWSMVLEPHTTGTVRAGCAGGLDMGWTLGGADPQSRPPTGSAG</sequence>
<reference evidence="2 3" key="1">
    <citation type="submission" date="2018-05" db="EMBL/GenBank/DDBJ databases">
        <title>Genomic Encyclopedia of Type Strains, Phase IV (KMG-IV): sequencing the most valuable type-strain genomes for metagenomic binning, comparative biology and taxonomic classification.</title>
        <authorList>
            <person name="Goeker M."/>
        </authorList>
    </citation>
    <scope>NUCLEOTIDE SEQUENCE [LARGE SCALE GENOMIC DNA]</scope>
    <source>
        <strain evidence="2 3">DSM 44717</strain>
    </source>
</reference>
<proteinExistence type="predicted"/>
<keyword evidence="1" id="KW-0732">Signal</keyword>
<comment type="caution">
    <text evidence="2">The sequence shown here is derived from an EMBL/GenBank/DDBJ whole genome shotgun (WGS) entry which is preliminary data.</text>
</comment>
<organism evidence="2 3">
    <name type="scientific">Nocardia neocaledoniensis</name>
    <dbReference type="NCBI Taxonomy" id="236511"/>
    <lineage>
        <taxon>Bacteria</taxon>
        <taxon>Bacillati</taxon>
        <taxon>Actinomycetota</taxon>
        <taxon>Actinomycetes</taxon>
        <taxon>Mycobacteriales</taxon>
        <taxon>Nocardiaceae</taxon>
        <taxon>Nocardia</taxon>
    </lineage>
</organism>
<accession>A0A317P038</accession>
<feature type="signal peptide" evidence="1">
    <location>
        <begin position="1"/>
        <end position="28"/>
    </location>
</feature>
<evidence type="ECO:0008006" key="4">
    <source>
        <dbReference type="Google" id="ProtNLM"/>
    </source>
</evidence>
<dbReference type="RefSeq" id="WP_146229215.1">
    <property type="nucleotide sequence ID" value="NZ_QGTL01000002.1"/>
</dbReference>
<protein>
    <recommendedName>
        <fullName evidence="4">Secreted protein</fullName>
    </recommendedName>
</protein>
<evidence type="ECO:0000256" key="1">
    <source>
        <dbReference type="SAM" id="SignalP"/>
    </source>
</evidence>